<dbReference type="EMBL" id="SZYE01000006">
    <property type="protein sequence ID" value="TKR27151.1"/>
    <property type="molecule type" value="Genomic_DNA"/>
</dbReference>
<name>A0A7Z8NQL9_9CELL</name>
<sequence>MTARAYWLAALATRTGQDPGLLGTKAVPRWCARCRRLVLAGYDAPVCATLCIADPYRLTPQLEAACVILARPTYQLWGIDAGRLKLTSRHIPGFVQARDFPPADHVVVLAAHDCDRPPLTLDPLPEPRYGAVQPGDVPPY</sequence>
<evidence type="ECO:0000313" key="2">
    <source>
        <dbReference type="EMBL" id="TKR27151.1"/>
    </source>
</evidence>
<accession>A0A7Z8NQL9</accession>
<dbReference type="AlphaFoldDB" id="A0A7Z8NQL9"/>
<gene>
    <name evidence="2" type="ORF">FA014_01990</name>
</gene>
<dbReference type="OrthoDB" id="5148025at2"/>
<proteinExistence type="predicted"/>
<dbReference type="RefSeq" id="WP_154728039.1">
    <property type="nucleotide sequence ID" value="NZ_SZYE01000006.1"/>
</dbReference>
<organism evidence="2 3">
    <name type="scientific">Cellulomonas hominis</name>
    <dbReference type="NCBI Taxonomy" id="156981"/>
    <lineage>
        <taxon>Bacteria</taxon>
        <taxon>Bacillati</taxon>
        <taxon>Actinomycetota</taxon>
        <taxon>Actinomycetes</taxon>
        <taxon>Micrococcales</taxon>
        <taxon>Cellulomonadaceae</taxon>
        <taxon>Cellulomonas</taxon>
    </lineage>
</organism>
<evidence type="ECO:0000256" key="1">
    <source>
        <dbReference type="SAM" id="MobiDB-lite"/>
    </source>
</evidence>
<dbReference type="Proteomes" id="UP000308121">
    <property type="component" value="Unassembled WGS sequence"/>
</dbReference>
<comment type="caution">
    <text evidence="2">The sequence shown here is derived from an EMBL/GenBank/DDBJ whole genome shotgun (WGS) entry which is preliminary data.</text>
</comment>
<protein>
    <submittedName>
        <fullName evidence="2">Uncharacterized protein</fullName>
    </submittedName>
</protein>
<evidence type="ECO:0000313" key="3">
    <source>
        <dbReference type="Proteomes" id="UP000308121"/>
    </source>
</evidence>
<reference evidence="2 3" key="1">
    <citation type="submission" date="2019-05" db="EMBL/GenBank/DDBJ databases">
        <title>Genome sequence of Cellulomonas hominis strain CS1.</title>
        <authorList>
            <person name="Belmont J."/>
            <person name="Maclea K.S."/>
        </authorList>
    </citation>
    <scope>NUCLEOTIDE SEQUENCE [LARGE SCALE GENOMIC DNA]</scope>
    <source>
        <strain evidence="2 3">CS1</strain>
    </source>
</reference>
<feature type="region of interest" description="Disordered" evidence="1">
    <location>
        <begin position="119"/>
        <end position="140"/>
    </location>
</feature>